<dbReference type="AlphaFoldDB" id="A0AAN7Q3V5"/>
<comment type="subcellular location">
    <subcellularLocation>
        <location evidence="1">Nucleus</location>
    </subcellularLocation>
</comment>
<evidence type="ECO:0000313" key="9">
    <source>
        <dbReference type="Proteomes" id="UP001345219"/>
    </source>
</evidence>
<dbReference type="Gene3D" id="1.10.10.60">
    <property type="entry name" value="Homeodomain-like"/>
    <property type="match status" value="2"/>
</dbReference>
<dbReference type="PANTHER" id="PTHR10641:SF1356">
    <property type="entry name" value="OS07G0484700 PROTEIN"/>
    <property type="match status" value="1"/>
</dbReference>
<dbReference type="SUPFAM" id="SSF46689">
    <property type="entry name" value="Homeodomain-like"/>
    <property type="match status" value="1"/>
</dbReference>
<keyword evidence="4" id="KW-0539">Nucleus</keyword>
<evidence type="ECO:0000256" key="3">
    <source>
        <dbReference type="ARBA" id="ARBA00023125"/>
    </source>
</evidence>
<evidence type="ECO:0000259" key="6">
    <source>
        <dbReference type="PROSITE" id="PS50090"/>
    </source>
</evidence>
<dbReference type="PROSITE" id="PS51294">
    <property type="entry name" value="HTH_MYB"/>
    <property type="match status" value="2"/>
</dbReference>
<dbReference type="GO" id="GO:0003677">
    <property type="term" value="F:DNA binding"/>
    <property type="evidence" value="ECO:0007669"/>
    <property type="project" value="UniProtKB-KW"/>
</dbReference>
<protein>
    <submittedName>
        <fullName evidence="8">Uncharacterized protein</fullName>
    </submittedName>
</protein>
<feature type="domain" description="Myb-like" evidence="6">
    <location>
        <begin position="62"/>
        <end position="112"/>
    </location>
</feature>
<dbReference type="InterPro" id="IPR015495">
    <property type="entry name" value="Myb_TF_plants"/>
</dbReference>
<keyword evidence="9" id="KW-1185">Reference proteome</keyword>
<evidence type="ECO:0000256" key="2">
    <source>
        <dbReference type="ARBA" id="ARBA00022737"/>
    </source>
</evidence>
<dbReference type="InterPro" id="IPR017930">
    <property type="entry name" value="Myb_dom"/>
</dbReference>
<gene>
    <name evidence="8" type="ORF">SAY87_006432</name>
</gene>
<evidence type="ECO:0000313" key="8">
    <source>
        <dbReference type="EMBL" id="KAK4756305.1"/>
    </source>
</evidence>
<dbReference type="Proteomes" id="UP001345219">
    <property type="component" value="Chromosome 6"/>
</dbReference>
<feature type="domain" description="Myb-like" evidence="6">
    <location>
        <begin position="9"/>
        <end position="61"/>
    </location>
</feature>
<evidence type="ECO:0000259" key="7">
    <source>
        <dbReference type="PROSITE" id="PS51294"/>
    </source>
</evidence>
<feature type="domain" description="HTH myb-type" evidence="7">
    <location>
        <begin position="62"/>
        <end position="116"/>
    </location>
</feature>
<dbReference type="EMBL" id="JAXIOK010000013">
    <property type="protein sequence ID" value="KAK4756305.1"/>
    <property type="molecule type" value="Genomic_DNA"/>
</dbReference>
<proteinExistence type="predicted"/>
<dbReference type="Pfam" id="PF00249">
    <property type="entry name" value="Myb_DNA-binding"/>
    <property type="match status" value="2"/>
</dbReference>
<reference evidence="8 9" key="1">
    <citation type="journal article" date="2023" name="Hortic Res">
        <title>Pangenome of water caltrop reveals structural variations and asymmetric subgenome divergence after allopolyploidization.</title>
        <authorList>
            <person name="Zhang X."/>
            <person name="Chen Y."/>
            <person name="Wang L."/>
            <person name="Yuan Y."/>
            <person name="Fang M."/>
            <person name="Shi L."/>
            <person name="Lu R."/>
            <person name="Comes H.P."/>
            <person name="Ma Y."/>
            <person name="Chen Y."/>
            <person name="Huang G."/>
            <person name="Zhou Y."/>
            <person name="Zheng Z."/>
            <person name="Qiu Y."/>
        </authorList>
    </citation>
    <scope>NUCLEOTIDE SEQUENCE [LARGE SCALE GENOMIC DNA]</scope>
    <source>
        <tissue evidence="8">Roots</tissue>
    </source>
</reference>
<accession>A0AAN7Q3V5</accession>
<evidence type="ECO:0000256" key="4">
    <source>
        <dbReference type="ARBA" id="ARBA00023242"/>
    </source>
</evidence>
<dbReference type="PROSITE" id="PS50090">
    <property type="entry name" value="MYB_LIKE"/>
    <property type="match status" value="2"/>
</dbReference>
<dbReference type="InterPro" id="IPR001005">
    <property type="entry name" value="SANT/Myb"/>
</dbReference>
<feature type="domain" description="HTH myb-type" evidence="7">
    <location>
        <begin position="9"/>
        <end position="61"/>
    </location>
</feature>
<sequence length="342" mass="38030">MGRPPCCDQNGLKKGPWTPEEDIALVSYIQQHGPGNWRSVPANTGLLRCSKSCRLRWTNYLRPGIKRGNFTVQEEKMIIHLQALLGNRWAAIASYLPQRTDNDIKNYWNSHLKKKQTKLGHGLNAQTHDQDDSKGGTQTSIYRGQWERRLQTDIHTAKQALCNALSVNSKPTNGALDHKASPAPYQVASTLFGNYASSTNNISRLLQAWMKKRTPQPNSSENDLRTTAHHARYPENIIANSSYSSDDHNSNMFSGFSSSSDASQSMELQNVKTLTHTHQHPSPSLRGVRPAGVPYGAAEEPPALKCFEKWLLDDGGLAATAAGLDVDFMPMPWPLGEDLPRF</sequence>
<name>A0AAN7Q3V5_9MYRT</name>
<keyword evidence="2" id="KW-0677">Repeat</keyword>
<dbReference type="GO" id="GO:0009733">
    <property type="term" value="P:response to auxin"/>
    <property type="evidence" value="ECO:0007669"/>
    <property type="project" value="TreeGrafter"/>
</dbReference>
<dbReference type="PANTHER" id="PTHR10641">
    <property type="entry name" value="MYB FAMILY TRANSCRIPTION FACTOR"/>
    <property type="match status" value="1"/>
</dbReference>
<dbReference type="FunFam" id="1.10.10.60:FF:000001">
    <property type="entry name" value="MYB-related transcription factor"/>
    <property type="match status" value="1"/>
</dbReference>
<evidence type="ECO:0000256" key="5">
    <source>
        <dbReference type="SAM" id="MobiDB-lite"/>
    </source>
</evidence>
<feature type="region of interest" description="Disordered" evidence="5">
    <location>
        <begin position="118"/>
        <end position="138"/>
    </location>
</feature>
<keyword evidence="3" id="KW-0238">DNA-binding</keyword>
<dbReference type="GO" id="GO:0005634">
    <property type="term" value="C:nucleus"/>
    <property type="evidence" value="ECO:0007669"/>
    <property type="project" value="UniProtKB-SubCell"/>
</dbReference>
<evidence type="ECO:0000256" key="1">
    <source>
        <dbReference type="ARBA" id="ARBA00004123"/>
    </source>
</evidence>
<dbReference type="SMART" id="SM00717">
    <property type="entry name" value="SANT"/>
    <property type="match status" value="2"/>
</dbReference>
<organism evidence="8 9">
    <name type="scientific">Trapa incisa</name>
    <dbReference type="NCBI Taxonomy" id="236973"/>
    <lineage>
        <taxon>Eukaryota</taxon>
        <taxon>Viridiplantae</taxon>
        <taxon>Streptophyta</taxon>
        <taxon>Embryophyta</taxon>
        <taxon>Tracheophyta</taxon>
        <taxon>Spermatophyta</taxon>
        <taxon>Magnoliopsida</taxon>
        <taxon>eudicotyledons</taxon>
        <taxon>Gunneridae</taxon>
        <taxon>Pentapetalae</taxon>
        <taxon>rosids</taxon>
        <taxon>malvids</taxon>
        <taxon>Myrtales</taxon>
        <taxon>Lythraceae</taxon>
        <taxon>Trapa</taxon>
    </lineage>
</organism>
<dbReference type="InterPro" id="IPR009057">
    <property type="entry name" value="Homeodomain-like_sf"/>
</dbReference>
<dbReference type="CDD" id="cd00167">
    <property type="entry name" value="SANT"/>
    <property type="match status" value="2"/>
</dbReference>
<comment type="caution">
    <text evidence="8">The sequence shown here is derived from an EMBL/GenBank/DDBJ whole genome shotgun (WGS) entry which is preliminary data.</text>
</comment>